<dbReference type="AlphaFoldDB" id="A0A831TJ00"/>
<evidence type="ECO:0000256" key="1">
    <source>
        <dbReference type="ARBA" id="ARBA00022630"/>
    </source>
</evidence>
<dbReference type="InterPro" id="IPR036250">
    <property type="entry name" value="AcylCo_DH-like_C"/>
</dbReference>
<sequence length="497" mass="55770">MGARTGAEYLQGLRKRPREVWIHGERVLGDITEHPAFKNITRSIAALYDMQHDPALRDAMTFVSPSSGERVGLSFIQPRSQDDLRRRSGMMKRWADYSGGFIGRSPDYLNAGLAAMAAASDYFTRNDPRFGENIKRYYEYVREHDLCLTHTLITPQVNRSAGPARQADPYIVARVVKETDAGIVVRGARMLATLGPIADEIEVFPSTVLKGTEEDAPYSFAFAIPCDTPGLKFLCRESFDYGRSHFDHPLGSRFEEMDAVVVFDDVLVPWERVFLYQDVHLCNGVFAETNAVVHMAHQVVVKNVAKTEFIFGIAASIADRIGIDGFQHVQEKLAELIMTLETMRAFLRAAEADAAVDRWGVMTPAWAPLNAARNLFPRLYPRMIEIIQQLGASGLMALPTEADIHGPIGPLIDRYLQGRNVDAYNRVKLFRLAWDASLSAFGARQVLYERFFFGDPVRMAGALYTSYPKEPYKERIQAFLDQVEQQETATSPVADGE</sequence>
<proteinExistence type="predicted"/>
<protein>
    <submittedName>
        <fullName evidence="8">4-hydroxyphenylacetate 3-monooxygenase, oxygenase component</fullName>
        <ecNumber evidence="8">1.14.14.9</ecNumber>
    </submittedName>
</protein>
<evidence type="ECO:0000256" key="5">
    <source>
        <dbReference type="PIRSR" id="PIRSR000331-2"/>
    </source>
</evidence>
<dbReference type="InterPro" id="IPR024719">
    <property type="entry name" value="HpaB/PvcC/4-BUDH_C"/>
</dbReference>
<feature type="binding site" evidence="5">
    <location>
        <begin position="156"/>
        <end position="159"/>
    </location>
    <ligand>
        <name>FAD</name>
        <dbReference type="ChEBI" id="CHEBI:57692"/>
    </ligand>
</feature>
<dbReference type="InterPro" id="IPR046373">
    <property type="entry name" value="Acyl-CoA_Oxase/DH_mid-dom_sf"/>
</dbReference>
<evidence type="ECO:0000256" key="2">
    <source>
        <dbReference type="ARBA" id="ARBA00022827"/>
    </source>
</evidence>
<keyword evidence="3 8" id="KW-0560">Oxidoreductase</keyword>
<evidence type="ECO:0000259" key="6">
    <source>
        <dbReference type="Pfam" id="PF03241"/>
    </source>
</evidence>
<evidence type="ECO:0000256" key="3">
    <source>
        <dbReference type="ARBA" id="ARBA00023002"/>
    </source>
</evidence>
<dbReference type="Gene3D" id="1.10.3140.10">
    <property type="entry name" value="4-hydroxybutyryl-coa dehydratase, domain 1"/>
    <property type="match status" value="1"/>
</dbReference>
<feature type="binding site" evidence="5">
    <location>
        <position position="193"/>
    </location>
    <ligand>
        <name>FAD</name>
        <dbReference type="ChEBI" id="CHEBI:57692"/>
    </ligand>
</feature>
<dbReference type="SUPFAM" id="SSF47203">
    <property type="entry name" value="Acyl-CoA dehydrogenase C-terminal domain-like"/>
    <property type="match status" value="1"/>
</dbReference>
<keyword evidence="2 5" id="KW-0274">FAD</keyword>
<dbReference type="InterPro" id="IPR024674">
    <property type="entry name" value="HpaB/PvcC/4-BUDH_N"/>
</dbReference>
<comment type="caution">
    <text evidence="8">The sequence shown here is derived from an EMBL/GenBank/DDBJ whole genome shotgun (WGS) entry which is preliminary data.</text>
</comment>
<reference evidence="8" key="1">
    <citation type="journal article" date="2020" name="mSystems">
        <title>Genome- and Community-Level Interaction Insights into Carbon Utilization and Element Cycling Functions of Hydrothermarchaeota in Hydrothermal Sediment.</title>
        <authorList>
            <person name="Zhou Z."/>
            <person name="Liu Y."/>
            <person name="Xu W."/>
            <person name="Pan J."/>
            <person name="Luo Z.H."/>
            <person name="Li M."/>
        </authorList>
    </citation>
    <scope>NUCLEOTIDE SEQUENCE [LARGE SCALE GENOMIC DNA]</scope>
    <source>
        <strain evidence="8">SpSt-210</strain>
    </source>
</reference>
<dbReference type="PIRSF" id="PIRSF000331">
    <property type="entry name" value="HpaA_HpaB"/>
    <property type="match status" value="1"/>
</dbReference>
<evidence type="ECO:0000313" key="8">
    <source>
        <dbReference type="EMBL" id="HEG91758.1"/>
    </source>
</evidence>
<feature type="binding site" evidence="4">
    <location>
        <begin position="206"/>
        <end position="207"/>
    </location>
    <ligand>
        <name>substrate</name>
    </ligand>
</feature>
<dbReference type="InterPro" id="IPR004925">
    <property type="entry name" value="HpaB/PvcC/4-BUDH"/>
</dbReference>
<dbReference type="EMBL" id="DSIY01000235">
    <property type="protein sequence ID" value="HEG91758.1"/>
    <property type="molecule type" value="Genomic_DNA"/>
</dbReference>
<dbReference type="Gene3D" id="1.20.140.10">
    <property type="entry name" value="Butyryl-CoA Dehydrogenase, subunit A, domain 3"/>
    <property type="match status" value="1"/>
</dbReference>
<keyword evidence="1" id="KW-0285">Flavoprotein</keyword>
<dbReference type="GO" id="GO:0050660">
    <property type="term" value="F:flavin adenine dinucleotide binding"/>
    <property type="evidence" value="ECO:0007669"/>
    <property type="project" value="InterPro"/>
</dbReference>
<dbReference type="Pfam" id="PF03241">
    <property type="entry name" value="HpaB"/>
    <property type="match status" value="1"/>
</dbReference>
<dbReference type="PANTHER" id="PTHR36117">
    <property type="entry name" value="4-HYDROXYPHENYLACETATE 3-MONOOXYGENASE-RELATED"/>
    <property type="match status" value="1"/>
</dbReference>
<organism evidence="8">
    <name type="scientific">Thermorudis peleae</name>
    <dbReference type="NCBI Taxonomy" id="1382356"/>
    <lineage>
        <taxon>Bacteria</taxon>
        <taxon>Pseudomonadati</taxon>
        <taxon>Thermomicrobiota</taxon>
        <taxon>Thermomicrobia</taxon>
        <taxon>Thermomicrobia incertae sedis</taxon>
        <taxon>Thermorudis</taxon>
    </lineage>
</organism>
<dbReference type="InterPro" id="IPR009100">
    <property type="entry name" value="AcylCoA_DH/oxidase_NM_dom_sf"/>
</dbReference>
<feature type="binding site" evidence="4">
    <location>
        <begin position="104"/>
        <end position="108"/>
    </location>
    <ligand>
        <name>substrate</name>
    </ligand>
</feature>
<feature type="domain" description="HpaB/PvcC/4-BUDH C-terminal" evidence="6">
    <location>
        <begin position="282"/>
        <end position="481"/>
    </location>
</feature>
<evidence type="ECO:0000259" key="7">
    <source>
        <dbReference type="Pfam" id="PF11794"/>
    </source>
</evidence>
<feature type="binding site" evidence="4">
    <location>
        <position position="150"/>
    </location>
    <ligand>
        <name>substrate</name>
    </ligand>
</feature>
<dbReference type="Pfam" id="PF11794">
    <property type="entry name" value="HpaB_N"/>
    <property type="match status" value="1"/>
</dbReference>
<dbReference type="PANTHER" id="PTHR36117:SF3">
    <property type="entry name" value="4-HYDROXYPHENYLACETATE 3-MONOOXYGENASE-RELATED"/>
    <property type="match status" value="1"/>
</dbReference>
<dbReference type="GO" id="GO:0052881">
    <property type="term" value="F:4-hydroxyphenylacetate 3-monooxygenase activity"/>
    <property type="evidence" value="ECO:0007669"/>
    <property type="project" value="UniProtKB-EC"/>
</dbReference>
<feature type="binding site" evidence="5">
    <location>
        <begin position="150"/>
        <end position="152"/>
    </location>
    <ligand>
        <name>FAD</name>
        <dbReference type="ChEBI" id="CHEBI:57692"/>
    </ligand>
</feature>
<dbReference type="EC" id="1.14.14.9" evidence="8"/>
<dbReference type="GO" id="GO:0016627">
    <property type="term" value="F:oxidoreductase activity, acting on the CH-CH group of donors"/>
    <property type="evidence" value="ECO:0007669"/>
    <property type="project" value="InterPro"/>
</dbReference>
<keyword evidence="8" id="KW-0503">Monooxygenase</keyword>
<name>A0A831TJ00_9BACT</name>
<accession>A0A831TJ00</accession>
<gene>
    <name evidence="8" type="primary">hpaB</name>
    <name evidence="8" type="ORF">ENP34_10025</name>
</gene>
<dbReference type="InterPro" id="IPR012687">
    <property type="entry name" value="HpaB_Deino-type"/>
</dbReference>
<dbReference type="GO" id="GO:0010124">
    <property type="term" value="P:phenylacetate catabolic process"/>
    <property type="evidence" value="ECO:0007669"/>
    <property type="project" value="InterPro"/>
</dbReference>
<feature type="domain" description="HpaB/PvcC/4-BUDH N-terminal" evidence="7">
    <location>
        <begin position="5"/>
        <end position="275"/>
    </location>
</feature>
<dbReference type="Gene3D" id="2.40.110.10">
    <property type="entry name" value="Butyryl-CoA Dehydrogenase, subunit A, domain 2"/>
    <property type="match status" value="1"/>
</dbReference>
<dbReference type="NCBIfam" id="TIGR02309">
    <property type="entry name" value="HpaB-1"/>
    <property type="match status" value="1"/>
</dbReference>
<dbReference type="SUPFAM" id="SSF56645">
    <property type="entry name" value="Acyl-CoA dehydrogenase NM domain-like"/>
    <property type="match status" value="1"/>
</dbReference>
<feature type="binding site" evidence="5">
    <location>
        <begin position="455"/>
        <end position="458"/>
    </location>
    <ligand>
        <name>FAD</name>
        <dbReference type="ChEBI" id="CHEBI:57692"/>
    </ligand>
</feature>
<evidence type="ECO:0000256" key="4">
    <source>
        <dbReference type="PIRSR" id="PIRSR000331-1"/>
    </source>
</evidence>